<reference evidence="5 6" key="1">
    <citation type="submission" date="2024-03" db="EMBL/GenBank/DDBJ databases">
        <title>Human intestinal bacterial collection.</title>
        <authorList>
            <person name="Pauvert C."/>
            <person name="Hitch T.C.A."/>
            <person name="Clavel T."/>
        </authorList>
    </citation>
    <scope>NUCLEOTIDE SEQUENCE [LARGE SCALE GENOMIC DNA]</scope>
    <source>
        <strain evidence="5 6">CLA-AA-H185</strain>
    </source>
</reference>
<feature type="active site" evidence="3">
    <location>
        <position position="150"/>
    </location>
</feature>
<dbReference type="RefSeq" id="WP_353529872.1">
    <property type="nucleotide sequence ID" value="NZ_JBBMEX010000002.1"/>
</dbReference>
<comment type="caution">
    <text evidence="5">The sequence shown here is derived from an EMBL/GenBank/DDBJ whole genome shotgun (WGS) entry which is preliminary data.</text>
</comment>
<proteinExistence type="inferred from homology"/>
<keyword evidence="6" id="KW-1185">Reference proteome</keyword>
<protein>
    <submittedName>
        <fullName evidence="5">Alpha/beta hydrolase</fullName>
    </submittedName>
</protein>
<name>A0ABV1HAR5_9FIRM</name>
<keyword evidence="2 5" id="KW-0378">Hydrolase</keyword>
<evidence type="ECO:0000259" key="4">
    <source>
        <dbReference type="Pfam" id="PF07859"/>
    </source>
</evidence>
<evidence type="ECO:0000313" key="5">
    <source>
        <dbReference type="EMBL" id="MEQ2556804.1"/>
    </source>
</evidence>
<sequence>MAESIRGKVIRDLIARFSNDLLIGKKIKSGELRKRAVDLEPEWKCPEQFTNTMILMENFTMELLEPVENVGSRVVLQLHGGGYIATMKNAYRSFAALYSELGGNCRVLTIDYRVAPEHPYPAALEDTIAAYHWLLEQGYPAEKIVVAGDSAGGGLALALCLWLKNHQEPLPSGVIAMSPWTDLTISGESVETNFEKDPLFGKTRDSMLYNKDYLGDNDPTNEYISPLFGDYEGFPPLLIQVGSYEMLLSDSTRVAKKAKEAGGKVKLSIYEGMFHVFQMAMLLMPESKKAWAEIKRFLHYLDAEEKEENEMQNISKEEKA</sequence>
<dbReference type="InterPro" id="IPR033140">
    <property type="entry name" value="Lipase_GDXG_put_SER_AS"/>
</dbReference>
<feature type="domain" description="Alpha/beta hydrolase fold-3" evidence="4">
    <location>
        <begin position="75"/>
        <end position="278"/>
    </location>
</feature>
<dbReference type="PANTHER" id="PTHR48081:SF30">
    <property type="entry name" value="ACETYL-HYDROLASE LIPR-RELATED"/>
    <property type="match status" value="1"/>
</dbReference>
<evidence type="ECO:0000256" key="1">
    <source>
        <dbReference type="ARBA" id="ARBA00010515"/>
    </source>
</evidence>
<evidence type="ECO:0000313" key="6">
    <source>
        <dbReference type="Proteomes" id="UP001454489"/>
    </source>
</evidence>
<gene>
    <name evidence="5" type="ORF">WMO43_02765</name>
</gene>
<dbReference type="EMBL" id="JBBMEX010000002">
    <property type="protein sequence ID" value="MEQ2556804.1"/>
    <property type="molecule type" value="Genomic_DNA"/>
</dbReference>
<dbReference type="Gene3D" id="3.40.50.1820">
    <property type="entry name" value="alpha/beta hydrolase"/>
    <property type="match status" value="1"/>
</dbReference>
<dbReference type="SUPFAM" id="SSF53474">
    <property type="entry name" value="alpha/beta-Hydrolases"/>
    <property type="match status" value="1"/>
</dbReference>
<evidence type="ECO:0000256" key="3">
    <source>
        <dbReference type="PROSITE-ProRule" id="PRU10038"/>
    </source>
</evidence>
<comment type="similarity">
    <text evidence="1">Belongs to the 'GDXG' lipolytic enzyme family.</text>
</comment>
<dbReference type="Proteomes" id="UP001454489">
    <property type="component" value="Unassembled WGS sequence"/>
</dbReference>
<dbReference type="GO" id="GO:0016787">
    <property type="term" value="F:hydrolase activity"/>
    <property type="evidence" value="ECO:0007669"/>
    <property type="project" value="UniProtKB-KW"/>
</dbReference>
<dbReference type="PROSITE" id="PS01174">
    <property type="entry name" value="LIPASE_GDXG_SER"/>
    <property type="match status" value="1"/>
</dbReference>
<organism evidence="5 6">
    <name type="scientific">Maccoyibacter intestinihominis</name>
    <dbReference type="NCBI Taxonomy" id="3133499"/>
    <lineage>
        <taxon>Bacteria</taxon>
        <taxon>Bacillati</taxon>
        <taxon>Bacillota</taxon>
        <taxon>Clostridia</taxon>
        <taxon>Lachnospirales</taxon>
        <taxon>Lachnospiraceae</taxon>
        <taxon>Maccoyibacter</taxon>
    </lineage>
</organism>
<dbReference type="PANTHER" id="PTHR48081">
    <property type="entry name" value="AB HYDROLASE SUPERFAMILY PROTEIN C4A8.06C"/>
    <property type="match status" value="1"/>
</dbReference>
<dbReference type="InterPro" id="IPR050300">
    <property type="entry name" value="GDXG_lipolytic_enzyme"/>
</dbReference>
<evidence type="ECO:0000256" key="2">
    <source>
        <dbReference type="ARBA" id="ARBA00022801"/>
    </source>
</evidence>
<dbReference type="Pfam" id="PF07859">
    <property type="entry name" value="Abhydrolase_3"/>
    <property type="match status" value="1"/>
</dbReference>
<dbReference type="InterPro" id="IPR029058">
    <property type="entry name" value="AB_hydrolase_fold"/>
</dbReference>
<accession>A0ABV1HAR5</accession>
<dbReference type="InterPro" id="IPR013094">
    <property type="entry name" value="AB_hydrolase_3"/>
</dbReference>